<evidence type="ECO:0000256" key="10">
    <source>
        <dbReference type="ARBA" id="ARBA00023242"/>
    </source>
</evidence>
<keyword evidence="3" id="KW-0677">Repeat</keyword>
<feature type="region of interest" description="Disordered" evidence="12">
    <location>
        <begin position="872"/>
        <end position="959"/>
    </location>
</feature>
<evidence type="ECO:0000256" key="8">
    <source>
        <dbReference type="ARBA" id="ARBA00023159"/>
    </source>
</evidence>
<feature type="region of interest" description="Disordered" evidence="12">
    <location>
        <begin position="1119"/>
        <end position="1166"/>
    </location>
</feature>
<comment type="subcellular location">
    <subcellularLocation>
        <location evidence="1">Nucleus</location>
    </subcellularLocation>
</comment>
<dbReference type="GO" id="GO:0045165">
    <property type="term" value="P:cell fate commitment"/>
    <property type="evidence" value="ECO:0007669"/>
    <property type="project" value="TreeGrafter"/>
</dbReference>
<accession>A0AAG5CP86</accession>
<dbReference type="PRINTS" id="PR00619">
    <property type="entry name" value="GATAZNFINGER"/>
</dbReference>
<dbReference type="CDD" id="cd00202">
    <property type="entry name" value="ZnF_GATA"/>
    <property type="match status" value="2"/>
</dbReference>
<feature type="region of interest" description="Disordered" evidence="12">
    <location>
        <begin position="425"/>
        <end position="465"/>
    </location>
</feature>
<evidence type="ECO:0000256" key="9">
    <source>
        <dbReference type="ARBA" id="ARBA00023163"/>
    </source>
</evidence>
<keyword evidence="7" id="KW-0238">DNA-binding</keyword>
<feature type="domain" description="GATA-type" evidence="13">
    <location>
        <begin position="774"/>
        <end position="828"/>
    </location>
</feature>
<organism evidence="14 15">
    <name type="scientific">Anopheles atroparvus</name>
    <name type="common">European mosquito</name>
    <dbReference type="NCBI Taxonomy" id="41427"/>
    <lineage>
        <taxon>Eukaryota</taxon>
        <taxon>Metazoa</taxon>
        <taxon>Ecdysozoa</taxon>
        <taxon>Arthropoda</taxon>
        <taxon>Hexapoda</taxon>
        <taxon>Insecta</taxon>
        <taxon>Pterygota</taxon>
        <taxon>Neoptera</taxon>
        <taxon>Endopterygota</taxon>
        <taxon>Diptera</taxon>
        <taxon>Nematocera</taxon>
        <taxon>Culicoidea</taxon>
        <taxon>Culicidae</taxon>
        <taxon>Anophelinae</taxon>
        <taxon>Anopheles</taxon>
    </lineage>
</organism>
<dbReference type="GO" id="GO:0000122">
    <property type="term" value="P:negative regulation of transcription by RNA polymerase II"/>
    <property type="evidence" value="ECO:0007669"/>
    <property type="project" value="TreeGrafter"/>
</dbReference>
<feature type="region of interest" description="Disordered" evidence="12">
    <location>
        <begin position="341"/>
        <end position="394"/>
    </location>
</feature>
<feature type="region of interest" description="Disordered" evidence="12">
    <location>
        <begin position="217"/>
        <end position="236"/>
    </location>
</feature>
<feature type="compositionally biased region" description="Polar residues" evidence="12">
    <location>
        <begin position="888"/>
        <end position="910"/>
    </location>
</feature>
<feature type="compositionally biased region" description="Basic and acidic residues" evidence="12">
    <location>
        <begin position="168"/>
        <end position="181"/>
    </location>
</feature>
<keyword evidence="6" id="KW-0805">Transcription regulation</keyword>
<feature type="compositionally biased region" description="Low complexity" evidence="12">
    <location>
        <begin position="446"/>
        <end position="462"/>
    </location>
</feature>
<feature type="domain" description="GATA-type" evidence="13">
    <location>
        <begin position="828"/>
        <end position="881"/>
    </location>
</feature>
<keyword evidence="4 11" id="KW-0863">Zinc-finger</keyword>
<feature type="compositionally biased region" description="Basic and acidic residues" evidence="12">
    <location>
        <begin position="425"/>
        <end position="435"/>
    </location>
</feature>
<keyword evidence="8" id="KW-0010">Activator</keyword>
<feature type="region of interest" description="Disordered" evidence="12">
    <location>
        <begin position="71"/>
        <end position="202"/>
    </location>
</feature>
<dbReference type="GO" id="GO:0000981">
    <property type="term" value="F:DNA-binding transcription factor activity, RNA polymerase II-specific"/>
    <property type="evidence" value="ECO:0007669"/>
    <property type="project" value="TreeGrafter"/>
</dbReference>
<dbReference type="InterPro" id="IPR039355">
    <property type="entry name" value="Transcription_factor_GATA"/>
</dbReference>
<dbReference type="Proteomes" id="UP000075880">
    <property type="component" value="Unassembled WGS sequence"/>
</dbReference>
<feature type="region of interest" description="Disordered" evidence="12">
    <location>
        <begin position="1014"/>
        <end position="1066"/>
    </location>
</feature>
<dbReference type="PROSITE" id="PS00344">
    <property type="entry name" value="GATA_ZN_FINGER_1"/>
    <property type="match status" value="2"/>
</dbReference>
<evidence type="ECO:0000313" key="14">
    <source>
        <dbReference type="EnsemblMetazoa" id="ENSAATROPP000403"/>
    </source>
</evidence>
<dbReference type="PANTHER" id="PTHR10071">
    <property type="entry name" value="TRANSCRIPTION FACTOR GATA FAMILY MEMBER"/>
    <property type="match status" value="1"/>
</dbReference>
<evidence type="ECO:0000256" key="3">
    <source>
        <dbReference type="ARBA" id="ARBA00022737"/>
    </source>
</evidence>
<dbReference type="GO" id="GO:0005634">
    <property type="term" value="C:nucleus"/>
    <property type="evidence" value="ECO:0007669"/>
    <property type="project" value="UniProtKB-SubCell"/>
</dbReference>
<dbReference type="SUPFAM" id="SSF57716">
    <property type="entry name" value="Glucocorticoid receptor-like (DNA-binding domain)"/>
    <property type="match status" value="2"/>
</dbReference>
<evidence type="ECO:0000256" key="12">
    <source>
        <dbReference type="SAM" id="MobiDB-lite"/>
    </source>
</evidence>
<feature type="compositionally biased region" description="Polar residues" evidence="12">
    <location>
        <begin position="586"/>
        <end position="596"/>
    </location>
</feature>
<evidence type="ECO:0000313" key="15">
    <source>
        <dbReference type="Proteomes" id="UP000075880"/>
    </source>
</evidence>
<dbReference type="GO" id="GO:0000978">
    <property type="term" value="F:RNA polymerase II cis-regulatory region sequence-specific DNA binding"/>
    <property type="evidence" value="ECO:0007669"/>
    <property type="project" value="TreeGrafter"/>
</dbReference>
<evidence type="ECO:0000256" key="4">
    <source>
        <dbReference type="ARBA" id="ARBA00022771"/>
    </source>
</evidence>
<keyword evidence="10" id="KW-0539">Nucleus</keyword>
<feature type="region of interest" description="Disordered" evidence="12">
    <location>
        <begin position="262"/>
        <end position="282"/>
    </location>
</feature>
<dbReference type="AlphaFoldDB" id="A0AAG5CP86"/>
<feature type="compositionally biased region" description="Basic and acidic residues" evidence="12">
    <location>
        <begin position="516"/>
        <end position="528"/>
    </location>
</feature>
<evidence type="ECO:0000256" key="6">
    <source>
        <dbReference type="ARBA" id="ARBA00023015"/>
    </source>
</evidence>
<keyword evidence="5" id="KW-0862">Zinc</keyword>
<dbReference type="InterPro" id="IPR013088">
    <property type="entry name" value="Znf_NHR/GATA"/>
</dbReference>
<feature type="compositionally biased region" description="Low complexity" evidence="12">
    <location>
        <begin position="184"/>
        <end position="195"/>
    </location>
</feature>
<dbReference type="PROSITE" id="PS50114">
    <property type="entry name" value="GATA_ZN_FINGER_2"/>
    <property type="match status" value="2"/>
</dbReference>
<feature type="compositionally biased region" description="Low complexity" evidence="12">
    <location>
        <begin position="939"/>
        <end position="955"/>
    </location>
</feature>
<protein>
    <recommendedName>
        <fullName evidence="13">GATA-type domain-containing protein</fullName>
    </recommendedName>
</protein>
<evidence type="ECO:0000256" key="2">
    <source>
        <dbReference type="ARBA" id="ARBA00022723"/>
    </source>
</evidence>
<evidence type="ECO:0000256" key="7">
    <source>
        <dbReference type="ARBA" id="ARBA00023125"/>
    </source>
</evidence>
<keyword evidence="9" id="KW-0804">Transcription</keyword>
<keyword evidence="2" id="KW-0479">Metal-binding</keyword>
<keyword evidence="15" id="KW-1185">Reference proteome</keyword>
<dbReference type="FunFam" id="3.30.50.10:FF:000001">
    <property type="entry name" value="GATA transcription factor (GATAd)"/>
    <property type="match status" value="1"/>
</dbReference>
<proteinExistence type="predicted"/>
<evidence type="ECO:0000256" key="1">
    <source>
        <dbReference type="ARBA" id="ARBA00004123"/>
    </source>
</evidence>
<name>A0AAG5CP86_ANOAO</name>
<dbReference type="InterPro" id="IPR000679">
    <property type="entry name" value="Znf_GATA"/>
</dbReference>
<feature type="compositionally biased region" description="Low complexity" evidence="12">
    <location>
        <begin position="103"/>
        <end position="115"/>
    </location>
</feature>
<dbReference type="PANTHER" id="PTHR10071:SF337">
    <property type="entry name" value="GATA-BINDING FACTOR A"/>
    <property type="match status" value="1"/>
</dbReference>
<dbReference type="SMART" id="SM00401">
    <property type="entry name" value="ZnF_GATA"/>
    <property type="match status" value="2"/>
</dbReference>
<feature type="region of interest" description="Disordered" evidence="12">
    <location>
        <begin position="580"/>
        <end position="623"/>
    </location>
</feature>
<dbReference type="FunFam" id="3.30.50.10:FF:000032">
    <property type="entry name" value="Transcription factor GATA-3"/>
    <property type="match status" value="1"/>
</dbReference>
<feature type="region of interest" description="Disordered" evidence="12">
    <location>
        <begin position="492"/>
        <end position="530"/>
    </location>
</feature>
<feature type="compositionally biased region" description="Basic and acidic residues" evidence="12">
    <location>
        <begin position="71"/>
        <end position="82"/>
    </location>
</feature>
<evidence type="ECO:0000259" key="13">
    <source>
        <dbReference type="PROSITE" id="PS50114"/>
    </source>
</evidence>
<feature type="compositionally biased region" description="Basic residues" evidence="12">
    <location>
        <begin position="496"/>
        <end position="507"/>
    </location>
</feature>
<dbReference type="Gene3D" id="3.30.50.10">
    <property type="entry name" value="Erythroid Transcription Factor GATA-1, subunit A"/>
    <property type="match status" value="2"/>
</dbReference>
<dbReference type="GO" id="GO:0045944">
    <property type="term" value="P:positive regulation of transcription by RNA polymerase II"/>
    <property type="evidence" value="ECO:0007669"/>
    <property type="project" value="TreeGrafter"/>
</dbReference>
<evidence type="ECO:0000256" key="5">
    <source>
        <dbReference type="ARBA" id="ARBA00022833"/>
    </source>
</evidence>
<feature type="compositionally biased region" description="Polar residues" evidence="12">
    <location>
        <begin position="1157"/>
        <end position="1166"/>
    </location>
</feature>
<dbReference type="EnsemblMetazoa" id="ENSAATROPT000422">
    <property type="protein sequence ID" value="ENSAATROPP000403"/>
    <property type="gene ID" value="ENSAATROPG000346"/>
</dbReference>
<dbReference type="GO" id="GO:0008270">
    <property type="term" value="F:zinc ion binding"/>
    <property type="evidence" value="ECO:0007669"/>
    <property type="project" value="UniProtKB-KW"/>
</dbReference>
<evidence type="ECO:0000256" key="11">
    <source>
        <dbReference type="PROSITE-ProRule" id="PRU00094"/>
    </source>
</evidence>
<sequence>MIPEIKAHPERAFPSLAVYLRLDRVQKWRRSVVVVVVVVRTERDGTAPANRAFLSIIKADNDVNRSLHYKGAELRPDSRSDGAEPSYGPIGGAYKSPVLVTPQASAQHHLQQHQRASTDGDNGSKHPQQQHQQQSRSADSTATDRHEPEESDPATSGVPFECDSEQSADVKSEREVAHEHATNGGPSEASGAPPSSNTPSVITSCSKALSVLASANQLQAPTSPAPPSSPPRFSTLQTVINTGSGFAPYPPWPCDLSYKPVEGHHRGASPASEPSRQLPTPPRAVYIGDPDAGVSHSPVGGHLAVVSHLNPLVFSTDPSLNAGMRGSLLAMYPSYASHHHQMQDEAALQSQDDEMGAMQQHLQHHHHQSHHQQQQQQQQHQHHHHQQHHEAVVHQHSIDEMIADTLKDEQCAIVDGYLTPALVSGEHHHLGDSPTHHGVAQHHQHQLSQHHALQQQQQQQQHGLHEPKEYVSIYHNNNDKSVINYNHAATSLVQQHQHHQQQQHNHTHTSSGGDSRSPDYSHAHHDEYDSGGLQSFTQLINVPRASDTAMYHHHQMSAAAAAAVAATTAAATAALASSSAAGHQTPAHQTSSSSPGPSADHLGAGGTSVLLHSGNGTAGSGTGTGATDGGLSLYDTLQSGVLSGSPSYSRCTFPNMSYYNASPTHDTAHLWSTTMSALENDYMKGTLPGFQRIAAGSNTSRTNPYGAVTTSYAQQQNDTWSQHYDTNSIAYSVATSSTTPASANRRATVASTTATTHFPAAASLTALGLDADLFTEGRECVNCGAIQTPLWRRDGTGHYLCNACGLYHKMNGMNRPLVKQPRRLSSARRVGLQCSNCNTTNTSLWRRNQVGEPVCNACGLYYKLHNVNRPLAMKKDNIQSRKRKPKGSKNSDGTTGKSNASNAVVSRQTNSSSSSAAETSKTIEGAKLMNIGESSAFDSKMLPSSPSSEGSNQSPVHHNQMSPICYTQQVPSPITSTPTSGTIVSNSKYNQQPKNNNVYMLSSPSAMNNMFGGSPTGGASVHHHHQSSGGPLSPVGYGLSGTGGGHGSNNGSIVSSKYHQSPPQSPEDNLYYDMLPSDVNGGVEQHPLSTTVKMEPLSGNHFSVYGQHGLHHEGLVGGLGQGHHGANMHSRSPSVAEDDSEQGLAQQDIVESKHNINRPTVVSMSR</sequence>
<reference evidence="14" key="1">
    <citation type="submission" date="2024-04" db="UniProtKB">
        <authorList>
            <consortium name="EnsemblMetazoa"/>
        </authorList>
    </citation>
    <scope>IDENTIFICATION</scope>
    <source>
        <strain evidence="14">EBRO</strain>
    </source>
</reference>
<feature type="compositionally biased region" description="Gly residues" evidence="12">
    <location>
        <begin position="1038"/>
        <end position="1048"/>
    </location>
</feature>
<dbReference type="Pfam" id="PF00320">
    <property type="entry name" value="GATA"/>
    <property type="match status" value="2"/>
</dbReference>